<keyword evidence="2" id="KW-1133">Transmembrane helix</keyword>
<dbReference type="InterPro" id="IPR040411">
    <property type="entry name" value="At5g23160-like"/>
</dbReference>
<evidence type="ECO:0000256" key="1">
    <source>
        <dbReference type="SAM" id="MobiDB-lite"/>
    </source>
</evidence>
<organism evidence="3 4">
    <name type="scientific">Psophocarpus tetragonolobus</name>
    <name type="common">Winged bean</name>
    <name type="synonym">Dolichos tetragonolobus</name>
    <dbReference type="NCBI Taxonomy" id="3891"/>
    <lineage>
        <taxon>Eukaryota</taxon>
        <taxon>Viridiplantae</taxon>
        <taxon>Streptophyta</taxon>
        <taxon>Embryophyta</taxon>
        <taxon>Tracheophyta</taxon>
        <taxon>Spermatophyta</taxon>
        <taxon>Magnoliopsida</taxon>
        <taxon>eudicotyledons</taxon>
        <taxon>Gunneridae</taxon>
        <taxon>Pentapetalae</taxon>
        <taxon>rosids</taxon>
        <taxon>fabids</taxon>
        <taxon>Fabales</taxon>
        <taxon>Fabaceae</taxon>
        <taxon>Papilionoideae</taxon>
        <taxon>50 kb inversion clade</taxon>
        <taxon>NPAAA clade</taxon>
        <taxon>indigoferoid/millettioid clade</taxon>
        <taxon>Phaseoleae</taxon>
        <taxon>Psophocarpus</taxon>
    </lineage>
</organism>
<feature type="compositionally biased region" description="Low complexity" evidence="1">
    <location>
        <begin position="102"/>
        <end position="122"/>
    </location>
</feature>
<sequence>MIEPRTVVDRSTSRRFPCIPVADKHSTEAMFSDQELAQNWVVPHPPKSTFSKKTRARNRNVDGQNCFGSKRGHSAHTQSSSTGDEKQAFVDTTKIKRKKPPEWSWSISSSNSPESESNNTSKFESIAEKPNKFPNVGIWWVLVSLVVTVFWGKINVIILTSILGCFLSLWNASCCWIKEVPKLGNQQSKAYNNSIWDRCGSSGPNKQHF</sequence>
<keyword evidence="2" id="KW-0472">Membrane</keyword>
<dbReference type="PANTHER" id="PTHR34379:SF15">
    <property type="entry name" value="PROTEIN, PUTATIVE-RELATED"/>
    <property type="match status" value="1"/>
</dbReference>
<accession>A0AAN9SZE8</accession>
<protein>
    <submittedName>
        <fullName evidence="3">Uncharacterized protein</fullName>
    </submittedName>
</protein>
<proteinExistence type="predicted"/>
<comment type="caution">
    <text evidence="3">The sequence shown here is derived from an EMBL/GenBank/DDBJ whole genome shotgun (WGS) entry which is preliminary data.</text>
</comment>
<dbReference type="AlphaFoldDB" id="A0AAN9SZE8"/>
<feature type="transmembrane region" description="Helical" evidence="2">
    <location>
        <begin position="133"/>
        <end position="151"/>
    </location>
</feature>
<evidence type="ECO:0000313" key="3">
    <source>
        <dbReference type="EMBL" id="KAK7401998.1"/>
    </source>
</evidence>
<dbReference type="Proteomes" id="UP001386955">
    <property type="component" value="Unassembled WGS sequence"/>
</dbReference>
<keyword evidence="4" id="KW-1185">Reference proteome</keyword>
<reference evidence="3 4" key="1">
    <citation type="submission" date="2024-01" db="EMBL/GenBank/DDBJ databases">
        <title>The genomes of 5 underutilized Papilionoideae crops provide insights into root nodulation and disease resistanc.</title>
        <authorList>
            <person name="Jiang F."/>
        </authorList>
    </citation>
    <scope>NUCLEOTIDE SEQUENCE [LARGE SCALE GENOMIC DNA]</scope>
    <source>
        <strain evidence="3">DUOXIRENSHENG_FW03</strain>
        <tissue evidence="3">Leaves</tissue>
    </source>
</reference>
<evidence type="ECO:0000313" key="4">
    <source>
        <dbReference type="Proteomes" id="UP001386955"/>
    </source>
</evidence>
<evidence type="ECO:0000256" key="2">
    <source>
        <dbReference type="SAM" id="Phobius"/>
    </source>
</evidence>
<feature type="region of interest" description="Disordered" evidence="1">
    <location>
        <begin position="42"/>
        <end position="123"/>
    </location>
</feature>
<gene>
    <name evidence="3" type="ORF">VNO78_13922</name>
</gene>
<dbReference type="PANTHER" id="PTHR34379">
    <property type="entry name" value="OS07G0553800 PROTEIN"/>
    <property type="match status" value="1"/>
</dbReference>
<dbReference type="EMBL" id="JAYMYS010000003">
    <property type="protein sequence ID" value="KAK7401998.1"/>
    <property type="molecule type" value="Genomic_DNA"/>
</dbReference>
<keyword evidence="2" id="KW-0812">Transmembrane</keyword>
<name>A0AAN9SZE8_PSOTE</name>